<name>A0A4Y2AXM0_ARAVE</name>
<sequence length="110" mass="12605">MAPITLRLGLATSLNIPFGEYSLLRENYRQAELCRTRFILHPNRSYTGSRRAAMKQLAQQESTKGNYRPPKGQKPRTQGRPEGVSNGAREQGPAFLRAPRRRQIFQNELH</sequence>
<dbReference type="Proteomes" id="UP000499080">
    <property type="component" value="Unassembled WGS sequence"/>
</dbReference>
<dbReference type="AlphaFoldDB" id="A0A4Y2AXM0"/>
<accession>A0A4Y2AXM0</accession>
<gene>
    <name evidence="2" type="ORF">AVEN_93852_1</name>
</gene>
<proteinExistence type="predicted"/>
<protein>
    <submittedName>
        <fullName evidence="2">Uncharacterized protein</fullName>
    </submittedName>
</protein>
<evidence type="ECO:0000313" key="3">
    <source>
        <dbReference type="Proteomes" id="UP000499080"/>
    </source>
</evidence>
<evidence type="ECO:0000313" key="2">
    <source>
        <dbReference type="EMBL" id="GBL84822.1"/>
    </source>
</evidence>
<organism evidence="2 3">
    <name type="scientific">Araneus ventricosus</name>
    <name type="common">Orbweaver spider</name>
    <name type="synonym">Epeira ventricosa</name>
    <dbReference type="NCBI Taxonomy" id="182803"/>
    <lineage>
        <taxon>Eukaryota</taxon>
        <taxon>Metazoa</taxon>
        <taxon>Ecdysozoa</taxon>
        <taxon>Arthropoda</taxon>
        <taxon>Chelicerata</taxon>
        <taxon>Arachnida</taxon>
        <taxon>Araneae</taxon>
        <taxon>Araneomorphae</taxon>
        <taxon>Entelegynae</taxon>
        <taxon>Araneoidea</taxon>
        <taxon>Araneidae</taxon>
        <taxon>Araneus</taxon>
    </lineage>
</organism>
<feature type="region of interest" description="Disordered" evidence="1">
    <location>
        <begin position="47"/>
        <end position="110"/>
    </location>
</feature>
<reference evidence="2 3" key="1">
    <citation type="journal article" date="2019" name="Sci. Rep.">
        <title>Orb-weaving spider Araneus ventricosus genome elucidates the spidroin gene catalogue.</title>
        <authorList>
            <person name="Kono N."/>
            <person name="Nakamura H."/>
            <person name="Ohtoshi R."/>
            <person name="Moran D.A.P."/>
            <person name="Shinohara A."/>
            <person name="Yoshida Y."/>
            <person name="Fujiwara M."/>
            <person name="Mori M."/>
            <person name="Tomita M."/>
            <person name="Arakawa K."/>
        </authorList>
    </citation>
    <scope>NUCLEOTIDE SEQUENCE [LARGE SCALE GENOMIC DNA]</scope>
</reference>
<keyword evidence="3" id="KW-1185">Reference proteome</keyword>
<evidence type="ECO:0000256" key="1">
    <source>
        <dbReference type="SAM" id="MobiDB-lite"/>
    </source>
</evidence>
<comment type="caution">
    <text evidence="2">The sequence shown here is derived from an EMBL/GenBank/DDBJ whole genome shotgun (WGS) entry which is preliminary data.</text>
</comment>
<dbReference type="EMBL" id="BGPR01000039">
    <property type="protein sequence ID" value="GBL84822.1"/>
    <property type="molecule type" value="Genomic_DNA"/>
</dbReference>